<organism evidence="12">
    <name type="scientific">Aerophobetes bacterium</name>
    <dbReference type="NCBI Taxonomy" id="2030807"/>
    <lineage>
        <taxon>Bacteria</taxon>
        <taxon>Candidatus Aerophobota</taxon>
    </lineage>
</organism>
<feature type="active site" description="Cysteine persulfide intermediate" evidence="9">
    <location>
        <position position="186"/>
    </location>
</feature>
<feature type="domain" description="tRNA-specific 2-thiouridylase MnmA-like central" evidence="11">
    <location>
        <begin position="206"/>
        <end position="262"/>
    </location>
</feature>
<feature type="active site" description="Nucleophile" evidence="9">
    <location>
        <position position="88"/>
    </location>
</feature>
<keyword evidence="4 9" id="KW-0547">Nucleotide-binding</keyword>
<dbReference type="GO" id="GO:0005737">
    <property type="term" value="C:cytoplasm"/>
    <property type="evidence" value="ECO:0007669"/>
    <property type="project" value="UniProtKB-SubCell"/>
</dbReference>
<evidence type="ECO:0000256" key="4">
    <source>
        <dbReference type="ARBA" id="ARBA00022741"/>
    </source>
</evidence>
<keyword evidence="9" id="KW-0963">Cytoplasm</keyword>
<evidence type="ECO:0000256" key="1">
    <source>
        <dbReference type="ARBA" id="ARBA00022555"/>
    </source>
</evidence>
<evidence type="ECO:0000256" key="2">
    <source>
        <dbReference type="ARBA" id="ARBA00022679"/>
    </source>
</evidence>
<keyword evidence="2 9" id="KW-0808">Transferase</keyword>
<dbReference type="FunFam" id="3.40.50.620:FF:000115">
    <property type="entry name" value="tRNA-specific 2-thiouridylase MnmA"/>
    <property type="match status" value="1"/>
</dbReference>
<dbReference type="InterPro" id="IPR023382">
    <property type="entry name" value="MnmA-like_central_sf"/>
</dbReference>
<feature type="site" description="Interaction with tRNA" evidence="9">
    <location>
        <position position="329"/>
    </location>
</feature>
<feature type="region of interest" description="Interaction with tRNA" evidence="9">
    <location>
        <begin position="136"/>
        <end position="138"/>
    </location>
</feature>
<dbReference type="EC" id="2.8.1.13" evidence="9"/>
<evidence type="ECO:0000259" key="10">
    <source>
        <dbReference type="Pfam" id="PF20258"/>
    </source>
</evidence>
<dbReference type="Gene3D" id="2.40.30.10">
    <property type="entry name" value="Translation factors"/>
    <property type="match status" value="1"/>
</dbReference>
<dbReference type="FunFam" id="2.30.30.280:FF:000001">
    <property type="entry name" value="tRNA-specific 2-thiouridylase MnmA"/>
    <property type="match status" value="1"/>
</dbReference>
<feature type="binding site" evidence="9">
    <location>
        <position position="26"/>
    </location>
    <ligand>
        <name>ATP</name>
        <dbReference type="ChEBI" id="CHEBI:30616"/>
    </ligand>
</feature>
<dbReference type="HAMAP" id="MF_00144">
    <property type="entry name" value="tRNA_thiouridyl_MnmA"/>
    <property type="match status" value="1"/>
</dbReference>
<gene>
    <name evidence="9 12" type="primary">mnmA</name>
    <name evidence="12" type="ORF">ENL39_05215</name>
</gene>
<dbReference type="GO" id="GO:0000049">
    <property type="term" value="F:tRNA binding"/>
    <property type="evidence" value="ECO:0007669"/>
    <property type="project" value="UniProtKB-KW"/>
</dbReference>
<feature type="binding site" evidence="9">
    <location>
        <position position="112"/>
    </location>
    <ligand>
        <name>ATP</name>
        <dbReference type="ChEBI" id="CHEBI:30616"/>
    </ligand>
</feature>
<dbReference type="InterPro" id="IPR046884">
    <property type="entry name" value="MnmA-like_central"/>
</dbReference>
<dbReference type="Pfam" id="PF20259">
    <property type="entry name" value="tRNA_Me_trans_M"/>
    <property type="match status" value="1"/>
</dbReference>
<keyword evidence="3 9" id="KW-0819">tRNA processing</keyword>
<dbReference type="Pfam" id="PF20258">
    <property type="entry name" value="tRNA_Me_trans_C"/>
    <property type="match status" value="1"/>
</dbReference>
<dbReference type="AlphaFoldDB" id="A0A7V5HZQ4"/>
<evidence type="ECO:0000256" key="7">
    <source>
        <dbReference type="ARBA" id="ARBA00023157"/>
    </source>
</evidence>
<feature type="site" description="Interaction with tRNA" evidence="9">
    <location>
        <position position="113"/>
    </location>
</feature>
<keyword evidence="7" id="KW-1015">Disulfide bond</keyword>
<evidence type="ECO:0000256" key="6">
    <source>
        <dbReference type="ARBA" id="ARBA00022884"/>
    </source>
</evidence>
<dbReference type="GO" id="GO:0005524">
    <property type="term" value="F:ATP binding"/>
    <property type="evidence" value="ECO:0007669"/>
    <property type="project" value="UniProtKB-KW"/>
</dbReference>
<comment type="catalytic activity">
    <reaction evidence="8 9">
        <text>S-sulfanyl-L-cysteinyl-[protein] + uridine(34) in tRNA + AH2 + ATP = 2-thiouridine(34) in tRNA + L-cysteinyl-[protein] + A + AMP + diphosphate + H(+)</text>
        <dbReference type="Rhea" id="RHEA:47032"/>
        <dbReference type="Rhea" id="RHEA-COMP:10131"/>
        <dbReference type="Rhea" id="RHEA-COMP:11726"/>
        <dbReference type="Rhea" id="RHEA-COMP:11727"/>
        <dbReference type="Rhea" id="RHEA-COMP:11728"/>
        <dbReference type="ChEBI" id="CHEBI:13193"/>
        <dbReference type="ChEBI" id="CHEBI:15378"/>
        <dbReference type="ChEBI" id="CHEBI:17499"/>
        <dbReference type="ChEBI" id="CHEBI:29950"/>
        <dbReference type="ChEBI" id="CHEBI:30616"/>
        <dbReference type="ChEBI" id="CHEBI:33019"/>
        <dbReference type="ChEBI" id="CHEBI:61963"/>
        <dbReference type="ChEBI" id="CHEBI:65315"/>
        <dbReference type="ChEBI" id="CHEBI:87170"/>
        <dbReference type="ChEBI" id="CHEBI:456215"/>
        <dbReference type="EC" id="2.8.1.13"/>
    </reaction>
</comment>
<dbReference type="SUPFAM" id="SSF52402">
    <property type="entry name" value="Adenine nucleotide alpha hydrolases-like"/>
    <property type="match status" value="1"/>
</dbReference>
<evidence type="ECO:0000256" key="8">
    <source>
        <dbReference type="ARBA" id="ARBA00051542"/>
    </source>
</evidence>
<keyword evidence="5 9" id="KW-0067">ATP-binding</keyword>
<dbReference type="PANTHER" id="PTHR11933">
    <property type="entry name" value="TRNA 5-METHYLAMINOMETHYL-2-THIOURIDYLATE -METHYLTRANSFERASE"/>
    <property type="match status" value="1"/>
</dbReference>
<comment type="caution">
    <text evidence="12">The sequence shown here is derived from an EMBL/GenBank/DDBJ whole genome shotgun (WGS) entry which is preliminary data.</text>
</comment>
<name>A0A7V5HZQ4_UNCAE</name>
<comment type="similarity">
    <text evidence="9">Belongs to the MnmA/TRMU family.</text>
</comment>
<protein>
    <recommendedName>
        <fullName evidence="9">tRNA-specific 2-thiouridylase MnmA</fullName>
        <ecNumber evidence="9">2.8.1.13</ecNumber>
    </recommendedName>
</protein>
<dbReference type="Gene3D" id="3.40.50.620">
    <property type="entry name" value="HUPs"/>
    <property type="match status" value="1"/>
</dbReference>
<evidence type="ECO:0000256" key="3">
    <source>
        <dbReference type="ARBA" id="ARBA00022694"/>
    </source>
</evidence>
<dbReference type="NCBIfam" id="NF001138">
    <property type="entry name" value="PRK00143.1"/>
    <property type="match status" value="1"/>
</dbReference>
<dbReference type="Gene3D" id="2.30.30.280">
    <property type="entry name" value="Adenine nucleotide alpha hydrolases-like domains"/>
    <property type="match status" value="1"/>
</dbReference>
<dbReference type="EMBL" id="DRTT01000143">
    <property type="protein sequence ID" value="HHF98869.1"/>
    <property type="molecule type" value="Genomic_DNA"/>
</dbReference>
<dbReference type="GO" id="GO:0103016">
    <property type="term" value="F:tRNA-uridine 2-sulfurtransferase activity"/>
    <property type="evidence" value="ECO:0007669"/>
    <property type="project" value="UniProtKB-EC"/>
</dbReference>
<dbReference type="Pfam" id="PF03054">
    <property type="entry name" value="tRNA_Me_trans"/>
    <property type="match status" value="1"/>
</dbReference>
<evidence type="ECO:0000259" key="11">
    <source>
        <dbReference type="Pfam" id="PF20259"/>
    </source>
</evidence>
<dbReference type="NCBIfam" id="TIGR00420">
    <property type="entry name" value="trmU"/>
    <property type="match status" value="1"/>
</dbReference>
<keyword evidence="1 9" id="KW-0820">tRNA-binding</keyword>
<evidence type="ECO:0000313" key="12">
    <source>
        <dbReference type="EMBL" id="HHF98869.1"/>
    </source>
</evidence>
<dbReference type="Proteomes" id="UP000886070">
    <property type="component" value="Unassembled WGS sequence"/>
</dbReference>
<dbReference type="InterPro" id="IPR014729">
    <property type="entry name" value="Rossmann-like_a/b/a_fold"/>
</dbReference>
<sequence>MSGGVDSSTAAHLLKSRGYEVIGINMRLWEEGGRCCNLSDTEDARRVARKLSIPLYVLNLKKEFEKEVVEYFCWEYLNGRTPNPCIVCNEKIKFGILLKKAKEFGVFFIATGHYAKVEFNPSTKRYCLKKGKDPKKEQSYFLFSLSQRQLSHTIFPLSDLTKEEVRQIAAENNLPVHEKKESQEVCFISQKNYNEFLKNFFKKKGISPFSEGFIVDREGKIVGRHKGIHLFTIGQRKGLAGGREEPFYVVDIDKKKNIITIGTREDVYTHSMQVSKVNWVSIQEPEKPFYARVKIRSQHPESLAYIYKVTEGKWRVDFLHPQWAITPGQAAVFYREDTVLGGGWIEKVIR</sequence>
<comment type="function">
    <text evidence="9">Catalyzes the 2-thiolation of uridine at the wobble position (U34) of tRNA, leading to the formation of s(2)U34.</text>
</comment>
<proteinExistence type="inferred from homology"/>
<evidence type="ECO:0000256" key="5">
    <source>
        <dbReference type="ARBA" id="ARBA00022840"/>
    </source>
</evidence>
<evidence type="ECO:0000256" key="9">
    <source>
        <dbReference type="HAMAP-Rule" id="MF_00144"/>
    </source>
</evidence>
<dbReference type="InterPro" id="IPR004506">
    <property type="entry name" value="MnmA-like"/>
</dbReference>
<dbReference type="InterPro" id="IPR046885">
    <property type="entry name" value="MnmA-like_C"/>
</dbReference>
<dbReference type="CDD" id="cd01998">
    <property type="entry name" value="MnmA_TRMU-like"/>
    <property type="match status" value="1"/>
</dbReference>
<dbReference type="PANTHER" id="PTHR11933:SF5">
    <property type="entry name" value="MITOCHONDRIAL TRNA-SPECIFIC 2-THIOURIDYLASE 1"/>
    <property type="match status" value="1"/>
</dbReference>
<feature type="domain" description="tRNA-specific 2-thiouridylase MnmA-like C-terminal" evidence="10">
    <location>
        <begin position="270"/>
        <end position="345"/>
    </location>
</feature>
<comment type="subcellular location">
    <subcellularLocation>
        <location evidence="9">Cytoplasm</location>
    </subcellularLocation>
</comment>
<reference evidence="12" key="1">
    <citation type="journal article" date="2020" name="mSystems">
        <title>Genome- and Community-Level Interaction Insights into Carbon Utilization and Element Cycling Functions of Hydrothermarchaeota in Hydrothermal Sediment.</title>
        <authorList>
            <person name="Zhou Z."/>
            <person name="Liu Y."/>
            <person name="Xu W."/>
            <person name="Pan J."/>
            <person name="Luo Z.H."/>
            <person name="Li M."/>
        </authorList>
    </citation>
    <scope>NUCLEOTIDE SEQUENCE [LARGE SCALE GENOMIC DNA]</scope>
    <source>
        <strain evidence="12">HyVt-92</strain>
    </source>
</reference>
<accession>A0A7V5HZQ4</accession>
<keyword evidence="6 9" id="KW-0694">RNA-binding</keyword>
<dbReference type="GO" id="GO:0002143">
    <property type="term" value="P:tRNA wobble position uridine thiolation"/>
    <property type="evidence" value="ECO:0007669"/>
    <property type="project" value="TreeGrafter"/>
</dbReference>
<comment type="caution">
    <text evidence="9">Lacks conserved residue(s) required for the propagation of feature annotation.</text>
</comment>